<feature type="domain" description="Ubiquitin-like modifier-activating enzyme Atg7 N-terminal" evidence="2">
    <location>
        <begin position="3"/>
        <end position="101"/>
    </location>
</feature>
<evidence type="ECO:0000259" key="2">
    <source>
        <dbReference type="Pfam" id="PF16420"/>
    </source>
</evidence>
<evidence type="ECO:0000256" key="1">
    <source>
        <dbReference type="SAM" id="MobiDB-lite"/>
    </source>
</evidence>
<dbReference type="Pfam" id="PF16420">
    <property type="entry name" value="ATG7_N"/>
    <property type="match status" value="1"/>
</dbReference>
<sequence>MALKFAPFNSEIELPFYSALSQSKIDHDKLDDSARTVLGLYEPRVTDPDSSVRMRVLGNALTSDDVPPNHVRAEGKIKNVNTIEDFKNCDKTVILHTAAKQKRWGPGGMALTKESMVSFLQRKSHSALVERNDHQPQEPQDLA</sequence>
<dbReference type="OrthoDB" id="338614at2759"/>
<proteinExistence type="predicted"/>
<protein>
    <submittedName>
        <fullName evidence="3">Putative Ubiquitin-like modifier-activating enzyme atg7</fullName>
    </submittedName>
</protein>
<dbReference type="Proteomes" id="UP000005446">
    <property type="component" value="Unassembled WGS sequence"/>
</dbReference>
<keyword evidence="4" id="KW-1185">Reference proteome</keyword>
<dbReference type="InterPro" id="IPR032197">
    <property type="entry name" value="Atg7_N"/>
</dbReference>
<dbReference type="HOGENOM" id="CLU_1806350_0_0_1"/>
<evidence type="ECO:0000313" key="3">
    <source>
        <dbReference type="EMBL" id="EHL01216.1"/>
    </source>
</evidence>
<evidence type="ECO:0000313" key="4">
    <source>
        <dbReference type="Proteomes" id="UP000005446"/>
    </source>
</evidence>
<gene>
    <name evidence="3" type="ORF">M7I_2913</name>
</gene>
<organism evidence="3 4">
    <name type="scientific">Glarea lozoyensis (strain ATCC 74030 / MF5533)</name>
    <dbReference type="NCBI Taxonomy" id="1104152"/>
    <lineage>
        <taxon>Eukaryota</taxon>
        <taxon>Fungi</taxon>
        <taxon>Dikarya</taxon>
        <taxon>Ascomycota</taxon>
        <taxon>Pezizomycotina</taxon>
        <taxon>Leotiomycetes</taxon>
        <taxon>Helotiales</taxon>
        <taxon>Helotiaceae</taxon>
        <taxon>Glarea</taxon>
    </lineage>
</organism>
<dbReference type="AlphaFoldDB" id="H0EK25"/>
<reference evidence="3 4" key="1">
    <citation type="journal article" date="2012" name="Eukaryot. Cell">
        <title>Genome sequence of the fungus Glarea lozoyensis: the first genome sequence of a species from the Helotiaceae family.</title>
        <authorList>
            <person name="Youssar L."/>
            <person name="Gruening B.A."/>
            <person name="Erxleben A."/>
            <person name="Guenther S."/>
            <person name="Huettel W."/>
        </authorList>
    </citation>
    <scope>NUCLEOTIDE SEQUENCE [LARGE SCALE GENOMIC DNA]</scope>
    <source>
        <strain evidence="4">ATCC 74030 / MF5533</strain>
    </source>
</reference>
<comment type="caution">
    <text evidence="3">The sequence shown here is derived from an EMBL/GenBank/DDBJ whole genome shotgun (WGS) entry which is preliminary data.</text>
</comment>
<feature type="region of interest" description="Disordered" evidence="1">
    <location>
        <begin position="124"/>
        <end position="143"/>
    </location>
</feature>
<name>H0EK25_GLAL7</name>
<dbReference type="EMBL" id="AGUE01000060">
    <property type="protein sequence ID" value="EHL01216.1"/>
    <property type="molecule type" value="Genomic_DNA"/>
</dbReference>
<dbReference type="InParanoid" id="H0EK25"/>
<dbReference type="InterPro" id="IPR042522">
    <property type="entry name" value="Atg7_N_1"/>
</dbReference>
<dbReference type="Gene3D" id="3.40.140.70">
    <property type="entry name" value="Ubiquitin-like modifier-activating enzyme ATG7 N-terminal domain"/>
    <property type="match status" value="1"/>
</dbReference>
<accession>H0EK25</accession>